<protein>
    <recommendedName>
        <fullName evidence="3">MmcQ/YjbR family DNA-binding protein</fullName>
    </recommendedName>
</protein>
<evidence type="ECO:0000313" key="2">
    <source>
        <dbReference type="Proteomes" id="UP000730618"/>
    </source>
</evidence>
<gene>
    <name evidence="1" type="ORF">PAECIP111802_03067</name>
</gene>
<comment type="caution">
    <text evidence="1">The sequence shown here is derived from an EMBL/GenBank/DDBJ whole genome shotgun (WGS) entry which is preliminary data.</text>
</comment>
<dbReference type="InterPro" id="IPR058532">
    <property type="entry name" value="YjbR/MT2646/Rv2570-like"/>
</dbReference>
<dbReference type="Proteomes" id="UP000730618">
    <property type="component" value="Unassembled WGS sequence"/>
</dbReference>
<keyword evidence="2" id="KW-1185">Reference proteome</keyword>
<proteinExistence type="predicted"/>
<dbReference type="EMBL" id="CAJVCE010000007">
    <property type="protein sequence ID" value="CAG7643662.1"/>
    <property type="molecule type" value="Genomic_DNA"/>
</dbReference>
<sequence length="130" mass="15261">MTYSGFETFRRLALALPGTVESQSYGTPSFKVKDKLLARFHEDGVSLVLKMEFETRDFVMQMNPETYFITDHYRKYPYVLARLNDEVDWEQLKGHLIITWKSLASKKLLQRFEETNGCETETLPKNKVLD</sequence>
<organism evidence="1 2">
    <name type="scientific">Paenibacillus allorhizosphaerae</name>
    <dbReference type="NCBI Taxonomy" id="2849866"/>
    <lineage>
        <taxon>Bacteria</taxon>
        <taxon>Bacillati</taxon>
        <taxon>Bacillota</taxon>
        <taxon>Bacilli</taxon>
        <taxon>Bacillales</taxon>
        <taxon>Paenibacillaceae</taxon>
        <taxon>Paenibacillus</taxon>
    </lineage>
</organism>
<name>A0ABN7TKG7_9BACL</name>
<evidence type="ECO:0008006" key="3">
    <source>
        <dbReference type="Google" id="ProtNLM"/>
    </source>
</evidence>
<accession>A0ABN7TKG7</accession>
<dbReference type="Pfam" id="PF04237">
    <property type="entry name" value="YjbR"/>
    <property type="match status" value="1"/>
</dbReference>
<reference evidence="1 2" key="1">
    <citation type="submission" date="2021-06" db="EMBL/GenBank/DDBJ databases">
        <authorList>
            <person name="Criscuolo A."/>
        </authorList>
    </citation>
    <scope>NUCLEOTIDE SEQUENCE [LARGE SCALE GENOMIC DNA]</scope>
    <source>
        <strain evidence="2">CIP 111802</strain>
    </source>
</reference>
<evidence type="ECO:0000313" key="1">
    <source>
        <dbReference type="EMBL" id="CAG7643662.1"/>
    </source>
</evidence>
<dbReference type="RefSeq" id="WP_218099373.1">
    <property type="nucleotide sequence ID" value="NZ_CAJVCE010000007.1"/>
</dbReference>